<keyword evidence="3" id="KW-0186">Copper</keyword>
<dbReference type="PRINTS" id="PR00092">
    <property type="entry name" value="TYROSINASE"/>
</dbReference>
<evidence type="ECO:0000313" key="8">
    <source>
        <dbReference type="Proteomes" id="UP000054565"/>
    </source>
</evidence>
<dbReference type="OrthoDB" id="6132182at2759"/>
<dbReference type="Proteomes" id="UP000054565">
    <property type="component" value="Unassembled WGS sequence"/>
</dbReference>
<protein>
    <recommendedName>
        <fullName evidence="5 6">Tyrosinase copper-binding domain-containing protein</fullName>
    </recommendedName>
</protein>
<evidence type="ECO:0000256" key="2">
    <source>
        <dbReference type="ARBA" id="ARBA00023002"/>
    </source>
</evidence>
<dbReference type="AlphaFoldDB" id="A0A0J6YKE2"/>
<dbReference type="SUPFAM" id="SSF48056">
    <property type="entry name" value="Di-copper centre-containing domain"/>
    <property type="match status" value="1"/>
</dbReference>
<dbReference type="PROSITE" id="PS00498">
    <property type="entry name" value="TYROSINASE_2"/>
    <property type="match status" value="1"/>
</dbReference>
<dbReference type="InterPro" id="IPR002227">
    <property type="entry name" value="Tyrosinase_Cu-bd"/>
</dbReference>
<reference evidence="8" key="1">
    <citation type="journal article" date="2010" name="Genome Res.">
        <title>Population genomic sequencing of Coccidioides fungi reveals recent hybridization and transposon control.</title>
        <authorList>
            <person name="Neafsey D.E."/>
            <person name="Barker B.M."/>
            <person name="Sharpton T.J."/>
            <person name="Stajich J.E."/>
            <person name="Park D.J."/>
            <person name="Whiston E."/>
            <person name="Hung C.-Y."/>
            <person name="McMahan C."/>
            <person name="White J."/>
            <person name="Sykes S."/>
            <person name="Heiman D."/>
            <person name="Young S."/>
            <person name="Zeng Q."/>
            <person name="Abouelleil A."/>
            <person name="Aftuck L."/>
            <person name="Bessette D."/>
            <person name="Brown A."/>
            <person name="FitzGerald M."/>
            <person name="Lui A."/>
            <person name="Macdonald J.P."/>
            <person name="Priest M."/>
            <person name="Orbach M.J."/>
            <person name="Galgiani J.N."/>
            <person name="Kirkland T.N."/>
            <person name="Cole G.T."/>
            <person name="Birren B.W."/>
            <person name="Henn M.R."/>
            <person name="Taylor J.W."/>
            <person name="Rounsley S.D."/>
        </authorList>
    </citation>
    <scope>NUCLEOTIDE SEQUENCE [LARGE SCALE GENOMIC DNA]</scope>
    <source>
        <strain evidence="8">RMSCC 2394</strain>
    </source>
</reference>
<proteinExistence type="predicted"/>
<evidence type="ECO:0000256" key="4">
    <source>
        <dbReference type="SAM" id="SignalP"/>
    </source>
</evidence>
<name>A0A0J6YKE2_COCIT</name>
<keyword evidence="4" id="KW-0732">Signal</keyword>
<evidence type="ECO:0000256" key="3">
    <source>
        <dbReference type="ARBA" id="ARBA00023008"/>
    </source>
</evidence>
<gene>
    <name evidence="7" type="ORF">CIRG_08782</name>
</gene>
<dbReference type="PANTHER" id="PTHR11474">
    <property type="entry name" value="TYROSINASE FAMILY MEMBER"/>
    <property type="match status" value="1"/>
</dbReference>
<feature type="domain" description="Tyrosinase copper-binding" evidence="5">
    <location>
        <begin position="131"/>
        <end position="148"/>
    </location>
</feature>
<keyword evidence="2" id="KW-0560">Oxidoreductase</keyword>
<feature type="domain" description="Tyrosinase copper-binding" evidence="6">
    <location>
        <begin position="337"/>
        <end position="348"/>
    </location>
</feature>
<dbReference type="GO" id="GO:0016491">
    <property type="term" value="F:oxidoreductase activity"/>
    <property type="evidence" value="ECO:0007669"/>
    <property type="project" value="UniProtKB-KW"/>
</dbReference>
<evidence type="ECO:0000313" key="7">
    <source>
        <dbReference type="EMBL" id="KMP09101.1"/>
    </source>
</evidence>
<dbReference type="PANTHER" id="PTHR11474:SF125">
    <property type="entry name" value="N-ACETYL-6-HYDROXYTRYPTOPHAN OXIDASE IVOB-RELATED"/>
    <property type="match status" value="1"/>
</dbReference>
<sequence>MIPSAFILWVLLWRLAISAAISPLLAPTKDKDSAERLLELQAKARENLEKALEERALKTSGDYGGHGCTLETLKIRKEWRTLSEEERRNYIDAVYCVQKKPSLLDERIVPAAKGLFDTFTTLHINQTHTIHNNFSFLHWHRYFTFVYEKVLREECGYEGEHPYWEWGYDVYEPDSSPILDGSDYSLGSNGAAVERNETWVLWPPPPFEPSREYNSEFPAGTGGGCVHTGPFSDMTVNFGPISQASYRRLEGKFEYRPHCLRRDLNPYIGQHYLAFNWSVWVIEESTDVMGFQARITGDRRQGHSNYQLNKFGAHGGGHYFGGGMNGAFSDLYASPQDPLFFPHHAQVDRIWAIWQWLDIETRKDTLYGTLTYENLPPSRKGTLDDLIDLTPITDPVQIRDTVDVIDGPFCYFYE</sequence>
<dbReference type="Gene3D" id="1.10.1280.10">
    <property type="entry name" value="Di-copper center containing domain from catechol oxidase"/>
    <property type="match status" value="1"/>
</dbReference>
<dbReference type="EMBL" id="DS028098">
    <property type="protein sequence ID" value="KMP09101.1"/>
    <property type="molecule type" value="Genomic_DNA"/>
</dbReference>
<dbReference type="STRING" id="404692.A0A0J6YKE2"/>
<evidence type="ECO:0000259" key="5">
    <source>
        <dbReference type="PROSITE" id="PS00497"/>
    </source>
</evidence>
<evidence type="ECO:0000256" key="1">
    <source>
        <dbReference type="ARBA" id="ARBA00022723"/>
    </source>
</evidence>
<keyword evidence="1" id="KW-0479">Metal-binding</keyword>
<dbReference type="InterPro" id="IPR008922">
    <property type="entry name" value="Di-copper_centre_dom_sf"/>
</dbReference>
<dbReference type="InterPro" id="IPR050316">
    <property type="entry name" value="Tyrosinase/Hemocyanin"/>
</dbReference>
<feature type="signal peptide" evidence="4">
    <location>
        <begin position="1"/>
        <end position="20"/>
    </location>
</feature>
<dbReference type="GO" id="GO:0046872">
    <property type="term" value="F:metal ion binding"/>
    <property type="evidence" value="ECO:0007669"/>
    <property type="project" value="UniProtKB-KW"/>
</dbReference>
<dbReference type="PROSITE" id="PS00497">
    <property type="entry name" value="TYROSINASE_1"/>
    <property type="match status" value="1"/>
</dbReference>
<feature type="chain" id="PRO_5005285241" description="Tyrosinase copper-binding domain-containing protein" evidence="4">
    <location>
        <begin position="21"/>
        <end position="414"/>
    </location>
</feature>
<evidence type="ECO:0000259" key="6">
    <source>
        <dbReference type="PROSITE" id="PS00498"/>
    </source>
</evidence>
<accession>A0A0J6YKE2</accession>
<dbReference type="Pfam" id="PF00264">
    <property type="entry name" value="Tyrosinase"/>
    <property type="match status" value="1"/>
</dbReference>
<organism evidence="7 8">
    <name type="scientific">Coccidioides immitis RMSCC 2394</name>
    <dbReference type="NCBI Taxonomy" id="404692"/>
    <lineage>
        <taxon>Eukaryota</taxon>
        <taxon>Fungi</taxon>
        <taxon>Dikarya</taxon>
        <taxon>Ascomycota</taxon>
        <taxon>Pezizomycotina</taxon>
        <taxon>Eurotiomycetes</taxon>
        <taxon>Eurotiomycetidae</taxon>
        <taxon>Onygenales</taxon>
        <taxon>Onygenaceae</taxon>
        <taxon>Coccidioides</taxon>
    </lineage>
</organism>